<dbReference type="AlphaFoldDB" id="A0A178XUG3"/>
<dbReference type="GO" id="GO:0006310">
    <property type="term" value="P:DNA recombination"/>
    <property type="evidence" value="ECO:0007669"/>
    <property type="project" value="UniProtKB-KW"/>
</dbReference>
<dbReference type="Pfam" id="PF00589">
    <property type="entry name" value="Phage_integrase"/>
    <property type="match status" value="1"/>
</dbReference>
<accession>A0A178XUG3</accession>
<dbReference type="GO" id="GO:0003677">
    <property type="term" value="F:DNA binding"/>
    <property type="evidence" value="ECO:0007669"/>
    <property type="project" value="InterPro"/>
</dbReference>
<dbReference type="GO" id="GO:0015074">
    <property type="term" value="P:DNA integration"/>
    <property type="evidence" value="ECO:0007669"/>
    <property type="project" value="InterPro"/>
</dbReference>
<keyword evidence="1" id="KW-0233">DNA recombination</keyword>
<dbReference type="InterPro" id="IPR013762">
    <property type="entry name" value="Integrase-like_cat_sf"/>
</dbReference>
<gene>
    <name evidence="3" type="ORF">AU381_22975</name>
</gene>
<dbReference type="PROSITE" id="PS51898">
    <property type="entry name" value="TYR_RECOMBINASE"/>
    <property type="match status" value="1"/>
</dbReference>
<proteinExistence type="predicted"/>
<feature type="domain" description="Tyr recombinase" evidence="2">
    <location>
        <begin position="284"/>
        <end position="508"/>
    </location>
</feature>
<protein>
    <recommendedName>
        <fullName evidence="2">Tyr recombinase domain-containing protein</fullName>
    </recommendedName>
</protein>
<comment type="caution">
    <text evidence="3">The sequence shown here is derived from an EMBL/GenBank/DDBJ whole genome shotgun (WGS) entry which is preliminary data.</text>
</comment>
<sequence>MDTEWSPFDIAVAKGPSTSNQSKSDLFYAALTAILEVCDPAEVPAYNGRFSREWFSDQIGCSTSTLTTSTRLRKALSLWEAKHRLKMVSTTPRLEDDDTNVADLSTHRSAGIILKIPVTIARAKRPQTKDVPTLVWLDGMDDWVADYARYLVFKGRKAVSSVEETVKKLRPFRRFQRKFKVPYDQVNDDFLVAWQAEMASHARSTVKRQNECLSAVHDFLKWAQSVGFLKNHVQVAAKQDYPGLSQDYVFPISSEEVLVAGKYGKTYSKWVSTLTGGGQESTYGRRNTPTSEQVLRLGEVVEAHKRNSVRNKLMMDWALFTGARVSELLQIKESHLPPFHDIQSFFDDTGQLKVFEIWVERKNRGMARLRVPGDLALRTAEYIAEDSERLQIIANELSGERRNDRFVFLSERGDVLHPDSVTRIFGKFFRLAGIKKGNIHRLRAKYITEVIEFQLDRLAERGIECDPTSSWANTVLITAAQLMGHSHPISLMPYLNEILQKRMTTDGKIEPRSVEVRERSLNNLIQQLDRRLTHHRGLAEAARLMQEKRYVEAREIVGDIFDQLSDLANV</sequence>
<name>A0A178XUG3_9HYPH</name>
<evidence type="ECO:0000259" key="2">
    <source>
        <dbReference type="PROSITE" id="PS51898"/>
    </source>
</evidence>
<dbReference type="STRING" id="1472378.AU381_22975"/>
<organism evidence="3 4">
    <name type="scientific">Sinorhizobium glycinis</name>
    <dbReference type="NCBI Taxonomy" id="1472378"/>
    <lineage>
        <taxon>Bacteria</taxon>
        <taxon>Pseudomonadati</taxon>
        <taxon>Pseudomonadota</taxon>
        <taxon>Alphaproteobacteria</taxon>
        <taxon>Hyphomicrobiales</taxon>
        <taxon>Rhizobiaceae</taxon>
        <taxon>Sinorhizobium/Ensifer group</taxon>
        <taxon>Sinorhizobium</taxon>
    </lineage>
</organism>
<keyword evidence="4" id="KW-1185">Reference proteome</keyword>
<evidence type="ECO:0000313" key="4">
    <source>
        <dbReference type="Proteomes" id="UP000094025"/>
    </source>
</evidence>
<reference evidence="3 4" key="1">
    <citation type="journal article" date="2016" name="Int. J. Syst. Evol. Microbiol.">
        <title>Ensifer glycinis sp. nov., an novel rhizobial species associated with Glycine spp.</title>
        <authorList>
            <person name="Yan H."/>
            <person name="Yan J."/>
            <person name="Sui X.H."/>
            <person name="Wang E.T."/>
            <person name="Chen W.X."/>
            <person name="Zhang X.X."/>
            <person name="Chen W.F."/>
        </authorList>
    </citation>
    <scope>NUCLEOTIDE SEQUENCE [LARGE SCALE GENOMIC DNA]</scope>
    <source>
        <strain evidence="3 4">CCBAU 23380</strain>
    </source>
</reference>
<evidence type="ECO:0000256" key="1">
    <source>
        <dbReference type="ARBA" id="ARBA00023172"/>
    </source>
</evidence>
<dbReference type="SUPFAM" id="SSF56349">
    <property type="entry name" value="DNA breaking-rejoining enzymes"/>
    <property type="match status" value="1"/>
</dbReference>
<dbReference type="EMBL" id="LPUX01000061">
    <property type="protein sequence ID" value="OAP38433.1"/>
    <property type="molecule type" value="Genomic_DNA"/>
</dbReference>
<dbReference type="CDD" id="cd00397">
    <property type="entry name" value="DNA_BRE_C"/>
    <property type="match status" value="1"/>
</dbReference>
<dbReference type="OrthoDB" id="8365752at2"/>
<dbReference type="Gene3D" id="1.10.443.10">
    <property type="entry name" value="Intergrase catalytic core"/>
    <property type="match status" value="1"/>
</dbReference>
<evidence type="ECO:0000313" key="3">
    <source>
        <dbReference type="EMBL" id="OAP38433.1"/>
    </source>
</evidence>
<dbReference type="InterPro" id="IPR011010">
    <property type="entry name" value="DNA_brk_join_enz"/>
</dbReference>
<dbReference type="RefSeq" id="WP_064242973.1">
    <property type="nucleotide sequence ID" value="NZ_LPUX01000061.1"/>
</dbReference>
<dbReference type="Proteomes" id="UP000094025">
    <property type="component" value="Unassembled WGS sequence"/>
</dbReference>
<dbReference type="InterPro" id="IPR002104">
    <property type="entry name" value="Integrase_catalytic"/>
</dbReference>